<evidence type="ECO:0000259" key="2">
    <source>
        <dbReference type="PROSITE" id="PS50174"/>
    </source>
</evidence>
<dbReference type="PANTHER" id="PTHR21032">
    <property type="entry name" value="G PATCH DOMAIN-CONTAINING PROTEIN 11"/>
    <property type="match status" value="1"/>
</dbReference>
<feature type="compositionally biased region" description="Basic and acidic residues" evidence="1">
    <location>
        <begin position="21"/>
        <end position="33"/>
    </location>
</feature>
<evidence type="ECO:0000313" key="3">
    <source>
        <dbReference type="EMBL" id="KAJ3047188.1"/>
    </source>
</evidence>
<organism evidence="3 4">
    <name type="scientific">Rhizophlyctis rosea</name>
    <dbReference type="NCBI Taxonomy" id="64517"/>
    <lineage>
        <taxon>Eukaryota</taxon>
        <taxon>Fungi</taxon>
        <taxon>Fungi incertae sedis</taxon>
        <taxon>Chytridiomycota</taxon>
        <taxon>Chytridiomycota incertae sedis</taxon>
        <taxon>Chytridiomycetes</taxon>
        <taxon>Rhizophlyctidales</taxon>
        <taxon>Rhizophlyctidaceae</taxon>
        <taxon>Rhizophlyctis</taxon>
    </lineage>
</organism>
<feature type="region of interest" description="Disordered" evidence="1">
    <location>
        <begin position="1"/>
        <end position="152"/>
    </location>
</feature>
<dbReference type="InterPro" id="IPR000467">
    <property type="entry name" value="G_patch_dom"/>
</dbReference>
<feature type="region of interest" description="Disordered" evidence="1">
    <location>
        <begin position="191"/>
        <end position="247"/>
    </location>
</feature>
<protein>
    <recommendedName>
        <fullName evidence="2">G-patch domain-containing protein</fullName>
    </recommendedName>
</protein>
<feature type="compositionally biased region" description="Low complexity" evidence="1">
    <location>
        <begin position="87"/>
        <end position="97"/>
    </location>
</feature>
<dbReference type="GO" id="GO:0000776">
    <property type="term" value="C:kinetochore"/>
    <property type="evidence" value="ECO:0007669"/>
    <property type="project" value="TreeGrafter"/>
</dbReference>
<proteinExistence type="predicted"/>
<dbReference type="InterPro" id="IPR025239">
    <property type="entry name" value="DUF4187"/>
</dbReference>
<accession>A0AAD5S8J2</accession>
<evidence type="ECO:0000313" key="4">
    <source>
        <dbReference type="Proteomes" id="UP001212841"/>
    </source>
</evidence>
<dbReference type="InterPro" id="IPR039249">
    <property type="entry name" value="GPATCH11"/>
</dbReference>
<sequence length="318" mass="36194">MASDEEDDYMSEAILAGVPTEMKRSSTYSERRKQQLQSQQQRGYNKPKDQAEREAREEGLASHIPEDNKGFQMLTKMGYKKGEALGPSSSNPSPNSSMTPLTTPIPIHLKHDRLGLGIPSTDPTPSRKRKAELETQTSAELDEEQDDFRHKKNQEFELNQIRRDVKNSRITCEQLDLRMGWERNEFWISKPPEEVEKEEDGTEGSGGGGLGTAVKGDVDVRGEQGEKVEYEREVMDIEDDDDDSDGLEDKLVHANVAQDRENIATPFQELEPPKQLEQVTTYLRNKHFYCLWCGCAYRDADELKDLCQGPTRDDHDDV</sequence>
<dbReference type="Pfam" id="PF01585">
    <property type="entry name" value="G-patch"/>
    <property type="match status" value="1"/>
</dbReference>
<dbReference type="Pfam" id="PF13821">
    <property type="entry name" value="DUF4187"/>
    <property type="match status" value="1"/>
</dbReference>
<feature type="domain" description="G-patch" evidence="2">
    <location>
        <begin position="66"/>
        <end position="121"/>
    </location>
</feature>
<dbReference type="AlphaFoldDB" id="A0AAD5S8J2"/>
<dbReference type="EMBL" id="JADGJD010001012">
    <property type="protein sequence ID" value="KAJ3047188.1"/>
    <property type="molecule type" value="Genomic_DNA"/>
</dbReference>
<dbReference type="SMART" id="SM01173">
    <property type="entry name" value="DUF4187"/>
    <property type="match status" value="1"/>
</dbReference>
<comment type="caution">
    <text evidence="3">The sequence shown here is derived from an EMBL/GenBank/DDBJ whole genome shotgun (WGS) entry which is preliminary data.</text>
</comment>
<gene>
    <name evidence="3" type="ORF">HK097_000153</name>
</gene>
<keyword evidence="4" id="KW-1185">Reference proteome</keyword>
<feature type="compositionally biased region" description="Basic and acidic residues" evidence="1">
    <location>
        <begin position="216"/>
        <end position="235"/>
    </location>
</feature>
<feature type="compositionally biased region" description="Basic and acidic residues" evidence="1">
    <location>
        <begin position="46"/>
        <end position="69"/>
    </location>
</feature>
<reference evidence="3" key="1">
    <citation type="submission" date="2020-05" db="EMBL/GenBank/DDBJ databases">
        <title>Phylogenomic resolution of chytrid fungi.</title>
        <authorList>
            <person name="Stajich J.E."/>
            <person name="Amses K."/>
            <person name="Simmons R."/>
            <person name="Seto K."/>
            <person name="Myers J."/>
            <person name="Bonds A."/>
            <person name="Quandt C.A."/>
            <person name="Barry K."/>
            <person name="Liu P."/>
            <person name="Grigoriev I."/>
            <person name="Longcore J.E."/>
            <person name="James T.Y."/>
        </authorList>
    </citation>
    <scope>NUCLEOTIDE SEQUENCE</scope>
    <source>
        <strain evidence="3">JEL0318</strain>
    </source>
</reference>
<dbReference type="SMART" id="SM00443">
    <property type="entry name" value="G_patch"/>
    <property type="match status" value="1"/>
</dbReference>
<evidence type="ECO:0000256" key="1">
    <source>
        <dbReference type="SAM" id="MobiDB-lite"/>
    </source>
</evidence>
<dbReference type="PANTHER" id="PTHR21032:SF0">
    <property type="entry name" value="G PATCH DOMAIN-CONTAINING PROTEIN 11"/>
    <property type="match status" value="1"/>
</dbReference>
<dbReference type="GO" id="GO:0003676">
    <property type="term" value="F:nucleic acid binding"/>
    <property type="evidence" value="ECO:0007669"/>
    <property type="project" value="InterPro"/>
</dbReference>
<dbReference type="PROSITE" id="PS50174">
    <property type="entry name" value="G_PATCH"/>
    <property type="match status" value="1"/>
</dbReference>
<dbReference type="Proteomes" id="UP001212841">
    <property type="component" value="Unassembled WGS sequence"/>
</dbReference>
<name>A0AAD5S8J2_9FUNG</name>
<feature type="compositionally biased region" description="Acidic residues" evidence="1">
    <location>
        <begin position="1"/>
        <end position="10"/>
    </location>
</feature>
<feature type="compositionally biased region" description="Acidic residues" evidence="1">
    <location>
        <begin position="236"/>
        <end position="246"/>
    </location>
</feature>